<evidence type="ECO:0000313" key="2">
    <source>
        <dbReference type="Proteomes" id="UP001237780"/>
    </source>
</evidence>
<dbReference type="EMBL" id="JAUSZT010000003">
    <property type="protein sequence ID" value="MDQ0996601.1"/>
    <property type="molecule type" value="Genomic_DNA"/>
</dbReference>
<protein>
    <submittedName>
        <fullName evidence="1">Uncharacterized protein</fullName>
    </submittedName>
</protein>
<organism evidence="1 2">
    <name type="scientific">Phyllobacterium ifriqiyense</name>
    <dbReference type="NCBI Taxonomy" id="314238"/>
    <lineage>
        <taxon>Bacteria</taxon>
        <taxon>Pseudomonadati</taxon>
        <taxon>Pseudomonadota</taxon>
        <taxon>Alphaproteobacteria</taxon>
        <taxon>Hyphomicrobiales</taxon>
        <taxon>Phyllobacteriaceae</taxon>
        <taxon>Phyllobacterium</taxon>
    </lineage>
</organism>
<dbReference type="Proteomes" id="UP001237780">
    <property type="component" value="Unassembled WGS sequence"/>
</dbReference>
<evidence type="ECO:0000313" key="1">
    <source>
        <dbReference type="EMBL" id="MDQ0996601.1"/>
    </source>
</evidence>
<accession>A0ABU0S771</accession>
<reference evidence="1 2" key="1">
    <citation type="submission" date="2023-07" db="EMBL/GenBank/DDBJ databases">
        <title>Comparative genomics of wheat-associated soil bacteria to identify genetic determinants of phenazine resistance.</title>
        <authorList>
            <person name="Mouncey N."/>
        </authorList>
    </citation>
    <scope>NUCLEOTIDE SEQUENCE [LARGE SCALE GENOMIC DNA]</scope>
    <source>
        <strain evidence="1 2">W4I11</strain>
    </source>
</reference>
<name>A0ABU0S771_9HYPH</name>
<proteinExistence type="predicted"/>
<comment type="caution">
    <text evidence="1">The sequence shown here is derived from an EMBL/GenBank/DDBJ whole genome shotgun (WGS) entry which is preliminary data.</text>
</comment>
<keyword evidence="2" id="KW-1185">Reference proteome</keyword>
<gene>
    <name evidence="1" type="ORF">QFZ34_001783</name>
</gene>
<sequence length="32" mass="3418">MTEFFRLLPSRIVSPMEAVAGFAGGVGSIYTI</sequence>